<evidence type="ECO:0000313" key="15">
    <source>
        <dbReference type="Proteomes" id="UP001327560"/>
    </source>
</evidence>
<sequence>MASESSVMAVIRASRPSFRNPHDKVAFAVHASFLAAEFSLIATGSRALSDNPPTDGEEVGIDGWNELEDAYAFVYTKTVKGSKKAVLVKCLPIGDLLAVDVLNLNESQEEPFHLQIKINDYLSDVADRTSNYAQLYKNLKGLIDSLDSGVVSKLEPKIESSSSTRSDARSKRNTSSEPSARVPGQADPYNPGIVYPPIPSSGISDLYPGPGAGFYPQRGPGIDGGMLVGPNDPRFFGSDERAGFLGGLPGVPPGARFDPYGPPGVPGFEPSRFVRYILSLFDKYETYLQGVLLAASASDVIELSRTYF</sequence>
<comment type="similarity">
    <text evidence="3">Belongs to the proteasome inhibitor PI31 family.</text>
</comment>
<keyword evidence="7" id="KW-0256">Endoplasmic reticulum</keyword>
<feature type="region of interest" description="Disordered" evidence="11">
    <location>
        <begin position="154"/>
        <end position="191"/>
    </location>
</feature>
<feature type="domain" description="PI31 proteasome regulator C-terminal" evidence="12">
    <location>
        <begin position="202"/>
        <end position="262"/>
    </location>
</feature>
<keyword evidence="9" id="KW-0007">Acetylation</keyword>
<gene>
    <name evidence="14" type="ORF">Cni_G05146</name>
</gene>
<keyword evidence="4" id="KW-0488">Methylation</keyword>
<dbReference type="GO" id="GO:0000502">
    <property type="term" value="C:proteasome complex"/>
    <property type="evidence" value="ECO:0007669"/>
    <property type="project" value="UniProtKB-KW"/>
</dbReference>
<comment type="function">
    <text evidence="10">Plays an important role in control of proteasome function. Inhibits the hydrolysis of protein and peptide substrates by the 20S proteasome. Also inhibits the activation of the proteasome by the proteasome regulatory proteins PA700 and PA28.</text>
</comment>
<dbReference type="InterPro" id="IPR021625">
    <property type="entry name" value="PI31_Prot_N"/>
</dbReference>
<evidence type="ECO:0000256" key="2">
    <source>
        <dbReference type="ARBA" id="ARBA00004496"/>
    </source>
</evidence>
<dbReference type="PANTHER" id="PTHR13266:SF1">
    <property type="entry name" value="PROTEASOME INHIBITOR PI31 SUBUNIT"/>
    <property type="match status" value="1"/>
</dbReference>
<dbReference type="PANTHER" id="PTHR13266">
    <property type="entry name" value="PROTEASOME INHIBITOR"/>
    <property type="match status" value="1"/>
</dbReference>
<proteinExistence type="inferred from homology"/>
<dbReference type="EMBL" id="CP136891">
    <property type="protein sequence ID" value="WOK96439.1"/>
    <property type="molecule type" value="Genomic_DNA"/>
</dbReference>
<comment type="subcellular location">
    <subcellularLocation>
        <location evidence="2">Cytoplasm</location>
    </subcellularLocation>
    <subcellularLocation>
        <location evidence="1">Endoplasmic reticulum</location>
    </subcellularLocation>
</comment>
<dbReference type="GO" id="GO:0043161">
    <property type="term" value="P:proteasome-mediated ubiquitin-dependent protein catabolic process"/>
    <property type="evidence" value="ECO:0007669"/>
    <property type="project" value="InterPro"/>
</dbReference>
<organism evidence="14 15">
    <name type="scientific">Canna indica</name>
    <name type="common">Indian-shot</name>
    <dbReference type="NCBI Taxonomy" id="4628"/>
    <lineage>
        <taxon>Eukaryota</taxon>
        <taxon>Viridiplantae</taxon>
        <taxon>Streptophyta</taxon>
        <taxon>Embryophyta</taxon>
        <taxon>Tracheophyta</taxon>
        <taxon>Spermatophyta</taxon>
        <taxon>Magnoliopsida</taxon>
        <taxon>Liliopsida</taxon>
        <taxon>Zingiberales</taxon>
        <taxon>Cannaceae</taxon>
        <taxon>Canna</taxon>
    </lineage>
</organism>
<feature type="domain" description="PI31 proteasome regulator N-terminal" evidence="13">
    <location>
        <begin position="15"/>
        <end position="159"/>
    </location>
</feature>
<keyword evidence="6" id="KW-0597">Phosphoprotein</keyword>
<dbReference type="AlphaFoldDB" id="A0AAQ3JU86"/>
<keyword evidence="15" id="KW-1185">Reference proteome</keyword>
<dbReference type="Gene3D" id="3.40.1000.30">
    <property type="match status" value="1"/>
</dbReference>
<dbReference type="InterPro" id="IPR013886">
    <property type="entry name" value="PI31_Prot_C"/>
</dbReference>
<accession>A0AAQ3JU86</accession>
<evidence type="ECO:0000313" key="14">
    <source>
        <dbReference type="EMBL" id="WOK96439.1"/>
    </source>
</evidence>
<dbReference type="InterPro" id="IPR045128">
    <property type="entry name" value="PI31-like"/>
</dbReference>
<dbReference type="Pfam" id="PF11566">
    <property type="entry name" value="PI31_Prot_N"/>
    <property type="match status" value="1"/>
</dbReference>
<evidence type="ECO:0000256" key="6">
    <source>
        <dbReference type="ARBA" id="ARBA00022553"/>
    </source>
</evidence>
<keyword evidence="8" id="KW-0647">Proteasome</keyword>
<dbReference type="GO" id="GO:0070628">
    <property type="term" value="F:proteasome binding"/>
    <property type="evidence" value="ECO:0007669"/>
    <property type="project" value="InterPro"/>
</dbReference>
<evidence type="ECO:0000256" key="3">
    <source>
        <dbReference type="ARBA" id="ARBA00006405"/>
    </source>
</evidence>
<evidence type="ECO:0000259" key="13">
    <source>
        <dbReference type="Pfam" id="PF11566"/>
    </source>
</evidence>
<evidence type="ECO:0000256" key="7">
    <source>
        <dbReference type="ARBA" id="ARBA00022824"/>
    </source>
</evidence>
<evidence type="ECO:0000256" key="5">
    <source>
        <dbReference type="ARBA" id="ARBA00022490"/>
    </source>
</evidence>
<keyword evidence="5" id="KW-0963">Cytoplasm</keyword>
<evidence type="ECO:0000256" key="8">
    <source>
        <dbReference type="ARBA" id="ARBA00022942"/>
    </source>
</evidence>
<name>A0AAQ3JU86_9LILI</name>
<dbReference type="GO" id="GO:0004866">
    <property type="term" value="F:endopeptidase inhibitor activity"/>
    <property type="evidence" value="ECO:0007669"/>
    <property type="project" value="InterPro"/>
</dbReference>
<evidence type="ECO:0000256" key="9">
    <source>
        <dbReference type="ARBA" id="ARBA00022990"/>
    </source>
</evidence>
<reference evidence="14 15" key="1">
    <citation type="submission" date="2023-10" db="EMBL/GenBank/DDBJ databases">
        <title>Chromosome-scale genome assembly provides insights into flower coloration mechanisms of Canna indica.</title>
        <authorList>
            <person name="Li C."/>
        </authorList>
    </citation>
    <scope>NUCLEOTIDE SEQUENCE [LARGE SCALE GENOMIC DNA]</scope>
    <source>
        <tissue evidence="14">Flower</tissue>
    </source>
</reference>
<evidence type="ECO:0000256" key="11">
    <source>
        <dbReference type="SAM" id="MobiDB-lite"/>
    </source>
</evidence>
<evidence type="ECO:0000256" key="10">
    <source>
        <dbReference type="ARBA" id="ARBA00024805"/>
    </source>
</evidence>
<dbReference type="Proteomes" id="UP001327560">
    <property type="component" value="Chromosome 2"/>
</dbReference>
<dbReference type="GO" id="GO:0005783">
    <property type="term" value="C:endoplasmic reticulum"/>
    <property type="evidence" value="ECO:0007669"/>
    <property type="project" value="UniProtKB-SubCell"/>
</dbReference>
<dbReference type="Pfam" id="PF08577">
    <property type="entry name" value="PI31_Prot_C"/>
    <property type="match status" value="1"/>
</dbReference>
<evidence type="ECO:0000256" key="1">
    <source>
        <dbReference type="ARBA" id="ARBA00004240"/>
    </source>
</evidence>
<evidence type="ECO:0000259" key="12">
    <source>
        <dbReference type="Pfam" id="PF08577"/>
    </source>
</evidence>
<evidence type="ECO:0000256" key="4">
    <source>
        <dbReference type="ARBA" id="ARBA00022481"/>
    </source>
</evidence>
<protein>
    <submittedName>
        <fullName evidence="14">Proteasome inhibitor</fullName>
    </submittedName>
</protein>